<evidence type="ECO:0000256" key="2">
    <source>
        <dbReference type="ARBA" id="ARBA00004881"/>
    </source>
</evidence>
<feature type="compositionally biased region" description="Polar residues" evidence="6">
    <location>
        <begin position="72"/>
        <end position="84"/>
    </location>
</feature>
<keyword evidence="7" id="KW-0812">Transmembrane</keyword>
<dbReference type="GO" id="GO:0000139">
    <property type="term" value="C:Golgi membrane"/>
    <property type="evidence" value="ECO:0007669"/>
    <property type="project" value="UniProtKB-SubCell"/>
</dbReference>
<dbReference type="InterPro" id="IPR007657">
    <property type="entry name" value="Glycosyltransferase_61"/>
</dbReference>
<name>A0A6I9QWA2_ELAGV</name>
<protein>
    <submittedName>
        <fullName evidence="10">Alpha-1,3-arabinosyltransferase XAT3</fullName>
    </submittedName>
</protein>
<dbReference type="KEGG" id="egu:105041135"/>
<dbReference type="Proteomes" id="UP000504607">
    <property type="component" value="Chromosome 3"/>
</dbReference>
<keyword evidence="9" id="KW-1185">Reference proteome</keyword>
<evidence type="ECO:0000256" key="4">
    <source>
        <dbReference type="ARBA" id="ARBA00022679"/>
    </source>
</evidence>
<keyword evidence="3" id="KW-0328">Glycosyltransferase</keyword>
<evidence type="ECO:0000313" key="10">
    <source>
        <dbReference type="RefSeq" id="XP_010916267.2"/>
    </source>
</evidence>
<evidence type="ECO:0000256" key="1">
    <source>
        <dbReference type="ARBA" id="ARBA00004323"/>
    </source>
</evidence>
<evidence type="ECO:0000256" key="7">
    <source>
        <dbReference type="SAM" id="Phobius"/>
    </source>
</evidence>
<evidence type="ECO:0000256" key="3">
    <source>
        <dbReference type="ARBA" id="ARBA00022676"/>
    </source>
</evidence>
<evidence type="ECO:0000256" key="5">
    <source>
        <dbReference type="ARBA" id="ARBA00023180"/>
    </source>
</evidence>
<dbReference type="InterPro" id="IPR049625">
    <property type="entry name" value="Glyco_transf_61_cat"/>
</dbReference>
<dbReference type="OrthoDB" id="529273at2759"/>
<feature type="domain" description="Glycosyltransferase 61 catalytic" evidence="8">
    <location>
        <begin position="270"/>
        <end position="368"/>
    </location>
</feature>
<dbReference type="AlphaFoldDB" id="A0A6I9QWA2"/>
<dbReference type="GO" id="GO:0016763">
    <property type="term" value="F:pentosyltransferase activity"/>
    <property type="evidence" value="ECO:0007669"/>
    <property type="project" value="UniProtKB-ARBA"/>
</dbReference>
<proteinExistence type="predicted"/>
<accession>A0A6I9QWA2</accession>
<dbReference type="Pfam" id="PF04577">
    <property type="entry name" value="Glyco_transf_61"/>
    <property type="match status" value="1"/>
</dbReference>
<dbReference type="GeneID" id="105041135"/>
<keyword evidence="4" id="KW-0808">Transferase</keyword>
<feature type="transmembrane region" description="Helical" evidence="7">
    <location>
        <begin position="21"/>
        <end position="37"/>
    </location>
</feature>
<dbReference type="PANTHER" id="PTHR20961:SF97">
    <property type="entry name" value="ALPHA-1,3-ARABINOSYLTRANSFERASE XAT3"/>
    <property type="match status" value="1"/>
</dbReference>
<keyword evidence="7" id="KW-1133">Transmembrane helix</keyword>
<evidence type="ECO:0000259" key="8">
    <source>
        <dbReference type="Pfam" id="PF04577"/>
    </source>
</evidence>
<reference evidence="10" key="1">
    <citation type="submission" date="2025-08" db="UniProtKB">
        <authorList>
            <consortium name="RefSeq"/>
        </authorList>
    </citation>
    <scope>IDENTIFICATION</scope>
</reference>
<keyword evidence="5" id="KW-0325">Glycoprotein</keyword>
<dbReference type="PANTHER" id="PTHR20961">
    <property type="entry name" value="GLYCOSYLTRANSFERASE"/>
    <property type="match status" value="1"/>
</dbReference>
<sequence>MANKMKSARSSNRVESQRFRLGVFIIGCVALSTYIVVSKPQIDPFLTRIAGSSKPLNPISQNNLEAKDPVDSPQTGTLQENMNPTKPLCHVSERRGDLCEMDGDIRIHQNTSSIISVEPFERNELWRVRPYSRKGADNDFNKIRELTVKSSTDAPQCTKNHSIPAIVFSVSGYTGNLFHDFTDLLVPLFLTARQFNGEVQFMVTDMKQWWVDKYLLVFRKLSNYQLINLDEDDQVHCFKHVIVGLQRHKELSIDPMKAPYGYSMVDFTQFMRSTYQLERDTVTKIEEYPRKNPRLLIISRKRTRAIINVRRIVQMAEELGYKVVVGNANSLSNITHFAEMVNSCDVLMGVHGAGLTNMVFLPPQATLIQIVPWGRLEKIAMTDFGYPAKDMDLNYLQYSISERESSLIRVYPRNHPVFKNPSSFHNRGWDLVKTTFMDNQNVKLDLRRFRDVLWKALESLMQ</sequence>
<organism evidence="9 10">
    <name type="scientific">Elaeis guineensis var. tenera</name>
    <name type="common">Oil palm</name>
    <dbReference type="NCBI Taxonomy" id="51953"/>
    <lineage>
        <taxon>Eukaryota</taxon>
        <taxon>Viridiplantae</taxon>
        <taxon>Streptophyta</taxon>
        <taxon>Embryophyta</taxon>
        <taxon>Tracheophyta</taxon>
        <taxon>Spermatophyta</taxon>
        <taxon>Magnoliopsida</taxon>
        <taxon>Liliopsida</taxon>
        <taxon>Arecaceae</taxon>
        <taxon>Arecoideae</taxon>
        <taxon>Cocoseae</taxon>
        <taxon>Elaeidinae</taxon>
        <taxon>Elaeis</taxon>
    </lineage>
</organism>
<keyword evidence="7" id="KW-0472">Membrane</keyword>
<evidence type="ECO:0000313" key="9">
    <source>
        <dbReference type="Proteomes" id="UP000504607"/>
    </source>
</evidence>
<feature type="region of interest" description="Disordered" evidence="6">
    <location>
        <begin position="56"/>
        <end position="89"/>
    </location>
</feature>
<evidence type="ECO:0000256" key="6">
    <source>
        <dbReference type="SAM" id="MobiDB-lite"/>
    </source>
</evidence>
<gene>
    <name evidence="10" type="primary">LOC105041135</name>
</gene>
<dbReference type="InParanoid" id="A0A6I9QWA2"/>
<comment type="subcellular location">
    <subcellularLocation>
        <location evidence="1">Golgi apparatus membrane</location>
        <topology evidence="1">Single-pass type II membrane protein</topology>
    </subcellularLocation>
</comment>
<dbReference type="RefSeq" id="XP_010916267.2">
    <property type="nucleotide sequence ID" value="XM_010917965.3"/>
</dbReference>
<comment type="pathway">
    <text evidence="2">Glycan metabolism.</text>
</comment>